<evidence type="ECO:0000313" key="2">
    <source>
        <dbReference type="EMBL" id="ADN59510.1"/>
    </source>
</evidence>
<proteinExistence type="predicted"/>
<dbReference type="STRING" id="640512.BC1003_3569"/>
<reference evidence="2" key="1">
    <citation type="submission" date="2010-09" db="EMBL/GenBank/DDBJ databases">
        <title>Complete sequence of chromosome2 of Burkholderia sp. CCGE1003.</title>
        <authorList>
            <consortium name="US DOE Joint Genome Institute"/>
            <person name="Lucas S."/>
            <person name="Copeland A."/>
            <person name="Lapidus A."/>
            <person name="Cheng J.-F."/>
            <person name="Bruce D."/>
            <person name="Goodwin L."/>
            <person name="Pitluck S."/>
            <person name="Daligault H."/>
            <person name="Davenport K."/>
            <person name="Detter J.C."/>
            <person name="Han C."/>
            <person name="Tapia R."/>
            <person name="Land M."/>
            <person name="Hauser L."/>
            <person name="Jeffries C."/>
            <person name="Kyrpides N."/>
            <person name="Ivanova N."/>
            <person name="Ovchinnikova G."/>
            <person name="Martinez-Romero E."/>
            <person name="Rogel M.A."/>
            <person name="Auchtung J."/>
            <person name="Tiedje J.M."/>
            <person name="Woyke T."/>
        </authorList>
    </citation>
    <scope>NUCLEOTIDE SEQUENCE</scope>
    <source>
        <strain evidence="2">CCGE1003</strain>
    </source>
</reference>
<dbReference type="Pfam" id="PF13387">
    <property type="entry name" value="Lnb_N"/>
    <property type="match status" value="1"/>
</dbReference>
<dbReference type="AlphaFoldDB" id="E1THK6"/>
<dbReference type="KEGG" id="bgf:BC1003_3569"/>
<evidence type="ECO:0000259" key="1">
    <source>
        <dbReference type="Pfam" id="PF13387"/>
    </source>
</evidence>
<organism evidence="2">
    <name type="scientific">Burkholderia sp. (strain CCGE1003)</name>
    <dbReference type="NCBI Taxonomy" id="640512"/>
    <lineage>
        <taxon>Bacteria</taxon>
        <taxon>Pseudomonadati</taxon>
        <taxon>Pseudomonadota</taxon>
        <taxon>Betaproteobacteria</taxon>
        <taxon>Burkholderiales</taxon>
        <taxon>Burkholderiaceae</taxon>
        <taxon>Burkholderia</taxon>
    </lineage>
</organism>
<name>E1THK6_BURSG</name>
<dbReference type="InterPro" id="IPR025178">
    <property type="entry name" value="Lnb_N"/>
</dbReference>
<dbReference type="eggNOG" id="ENOG502Z7V0">
    <property type="taxonomic scope" value="Bacteria"/>
</dbReference>
<sequence>MMRRWLAQPLNVHRAPPWATEYERTASVQWQEGVARICNVRHFVYRTRDDFTPAWYDASYDLDALCSVDLVMSRWAGESVAHVFVSFGFADGRYLAVSIETRRRSDQRYSALGGFWRNYGLIYVVADERDLLGVRTDVRRERVCLYRVQMPDEAKRALFAGYLQRVEALNRRPEFYNTLFNNCTTNVLGHARAIAPHLRYDWRILLSGHADDYAYRMGLLDSSTPFECLKARSLIRRPADAQIDEAYSRAIRERLFSIS</sequence>
<dbReference type="HOGENOM" id="CLU_050045_0_0_4"/>
<gene>
    <name evidence="2" type="ordered locus">BC1003_3569</name>
</gene>
<accession>E1THK6</accession>
<protein>
    <recommendedName>
        <fullName evidence="1">Lnb N-terminal periplasmic domain-containing protein</fullName>
    </recommendedName>
</protein>
<feature type="domain" description="Lnb N-terminal periplasmic" evidence="1">
    <location>
        <begin position="52"/>
        <end position="207"/>
    </location>
</feature>
<dbReference type="EMBL" id="CP002218">
    <property type="protein sequence ID" value="ADN59510.1"/>
    <property type="molecule type" value="Genomic_DNA"/>
</dbReference>